<dbReference type="EMBL" id="GBBM01007477">
    <property type="protein sequence ID" value="JAC27941.1"/>
    <property type="molecule type" value="mRNA"/>
</dbReference>
<name>A0A023G1A1_AMBTT</name>
<evidence type="ECO:0000313" key="3">
    <source>
        <dbReference type="EMBL" id="JAC27941.1"/>
    </source>
</evidence>
<proteinExistence type="evidence at transcript level"/>
<evidence type="ECO:0000256" key="1">
    <source>
        <dbReference type="SAM" id="MobiDB-lite"/>
    </source>
</evidence>
<evidence type="ECO:0000256" key="2">
    <source>
        <dbReference type="SAM" id="SignalP"/>
    </source>
</evidence>
<organism evidence="3">
    <name type="scientific">Amblyomma triste</name>
    <name type="common">Neotropical tick</name>
    <dbReference type="NCBI Taxonomy" id="251400"/>
    <lineage>
        <taxon>Eukaryota</taxon>
        <taxon>Metazoa</taxon>
        <taxon>Ecdysozoa</taxon>
        <taxon>Arthropoda</taxon>
        <taxon>Chelicerata</taxon>
        <taxon>Arachnida</taxon>
        <taxon>Acari</taxon>
        <taxon>Parasitiformes</taxon>
        <taxon>Ixodida</taxon>
        <taxon>Ixodoidea</taxon>
        <taxon>Ixodidae</taxon>
        <taxon>Amblyomminae</taxon>
        <taxon>Amblyomma</taxon>
    </lineage>
</organism>
<keyword evidence="2" id="KW-0732">Signal</keyword>
<reference evidence="3" key="1">
    <citation type="submission" date="2014-03" db="EMBL/GenBank/DDBJ databases">
        <title>The sialotranscriptome of Amblyomma triste, Amblyomma parvum and Amblyomma cajennense ticks, uncovered by 454-based RNA-seq.</title>
        <authorList>
            <person name="Garcia G.R."/>
            <person name="Gardinassi L.G."/>
            <person name="Ribeiro J.M."/>
            <person name="Anatriello E."/>
            <person name="Ferreira B.R."/>
            <person name="Moreira H.N."/>
            <person name="Mafra C."/>
            <person name="Olegario M.M."/>
            <person name="Szabo P.J."/>
            <person name="Miranda-Santos I.K."/>
            <person name="Maruyama S.R."/>
        </authorList>
    </citation>
    <scope>NUCLEOTIDE SEQUENCE</scope>
    <source>
        <strain evidence="3">Mato Grasso do Sul</strain>
        <tissue evidence="3">Salivary glands</tissue>
    </source>
</reference>
<dbReference type="AlphaFoldDB" id="A0A023G1A1"/>
<feature type="signal peptide" evidence="2">
    <location>
        <begin position="1"/>
        <end position="19"/>
    </location>
</feature>
<accession>A0A023G1A1</accession>
<feature type="compositionally biased region" description="Low complexity" evidence="1">
    <location>
        <begin position="23"/>
        <end position="39"/>
    </location>
</feature>
<feature type="region of interest" description="Disordered" evidence="1">
    <location>
        <begin position="22"/>
        <end position="46"/>
    </location>
</feature>
<sequence>MAAIVLALALLSSPCSIQASTDLSTSGEELPTTTSPTTTAQSPEGSCGEASMPNILGLNQCLGSSLDLCTESNTPFEGIRTLINCTVTSVFRNLSPKGAMSAFGRLVGAITFKISPMYKSIIFTSEELIIRVSFYLIQLQNNCSCIWKTILC</sequence>
<protein>
    <submittedName>
        <fullName evidence="3">Putative secreted mucin</fullName>
    </submittedName>
</protein>
<feature type="chain" id="PRO_5001516471" evidence="2">
    <location>
        <begin position="20"/>
        <end position="152"/>
    </location>
</feature>